<organism evidence="1 3">
    <name type="scientific">Medicago truncatula</name>
    <name type="common">Barrel medic</name>
    <name type="synonym">Medicago tribuloides</name>
    <dbReference type="NCBI Taxonomy" id="3880"/>
    <lineage>
        <taxon>Eukaryota</taxon>
        <taxon>Viridiplantae</taxon>
        <taxon>Streptophyta</taxon>
        <taxon>Embryophyta</taxon>
        <taxon>Tracheophyta</taxon>
        <taxon>Spermatophyta</taxon>
        <taxon>Magnoliopsida</taxon>
        <taxon>eudicotyledons</taxon>
        <taxon>Gunneridae</taxon>
        <taxon>Pentapetalae</taxon>
        <taxon>rosids</taxon>
        <taxon>fabids</taxon>
        <taxon>Fabales</taxon>
        <taxon>Fabaceae</taxon>
        <taxon>Papilionoideae</taxon>
        <taxon>50 kb inversion clade</taxon>
        <taxon>NPAAA clade</taxon>
        <taxon>Hologalegina</taxon>
        <taxon>IRL clade</taxon>
        <taxon>Trifolieae</taxon>
        <taxon>Medicago</taxon>
    </lineage>
</organism>
<dbReference type="HOGENOM" id="CLU_2625677_0_0_1"/>
<dbReference type="AlphaFoldDB" id="A0A072VCT2"/>
<gene>
    <name evidence="1" type="ordered locus">MTR_3g109375</name>
</gene>
<evidence type="ECO:0000313" key="2">
    <source>
        <dbReference type="EnsemblPlants" id="KEH35965"/>
    </source>
</evidence>
<keyword evidence="3" id="KW-1185">Reference proteome</keyword>
<dbReference type="EnsemblPlants" id="KEH35965">
    <property type="protein sequence ID" value="KEH35965"/>
    <property type="gene ID" value="MTR_3g109375"/>
</dbReference>
<accession>A0A072VCT2</accession>
<evidence type="ECO:0000313" key="3">
    <source>
        <dbReference type="Proteomes" id="UP000002051"/>
    </source>
</evidence>
<protein>
    <submittedName>
        <fullName evidence="1 2">Uncharacterized protein</fullName>
    </submittedName>
</protein>
<reference evidence="1 3" key="1">
    <citation type="journal article" date="2011" name="Nature">
        <title>The Medicago genome provides insight into the evolution of rhizobial symbioses.</title>
        <authorList>
            <person name="Young N.D."/>
            <person name="Debelle F."/>
            <person name="Oldroyd G.E."/>
            <person name="Geurts R."/>
            <person name="Cannon S.B."/>
            <person name="Udvardi M.K."/>
            <person name="Benedito V.A."/>
            <person name="Mayer K.F."/>
            <person name="Gouzy J."/>
            <person name="Schoof H."/>
            <person name="Van de Peer Y."/>
            <person name="Proost S."/>
            <person name="Cook D.R."/>
            <person name="Meyers B.C."/>
            <person name="Spannagl M."/>
            <person name="Cheung F."/>
            <person name="De Mita S."/>
            <person name="Krishnakumar V."/>
            <person name="Gundlach H."/>
            <person name="Zhou S."/>
            <person name="Mudge J."/>
            <person name="Bharti A.K."/>
            <person name="Murray J.D."/>
            <person name="Naoumkina M.A."/>
            <person name="Rosen B."/>
            <person name="Silverstein K.A."/>
            <person name="Tang H."/>
            <person name="Rombauts S."/>
            <person name="Zhao P.X."/>
            <person name="Zhou P."/>
            <person name="Barbe V."/>
            <person name="Bardou P."/>
            <person name="Bechner M."/>
            <person name="Bellec A."/>
            <person name="Berger A."/>
            <person name="Berges H."/>
            <person name="Bidwell S."/>
            <person name="Bisseling T."/>
            <person name="Choisne N."/>
            <person name="Couloux A."/>
            <person name="Denny R."/>
            <person name="Deshpande S."/>
            <person name="Dai X."/>
            <person name="Doyle J.J."/>
            <person name="Dudez A.M."/>
            <person name="Farmer A.D."/>
            <person name="Fouteau S."/>
            <person name="Franken C."/>
            <person name="Gibelin C."/>
            <person name="Gish J."/>
            <person name="Goldstein S."/>
            <person name="Gonzalez A.J."/>
            <person name="Green P.J."/>
            <person name="Hallab A."/>
            <person name="Hartog M."/>
            <person name="Hua A."/>
            <person name="Humphray S.J."/>
            <person name="Jeong D.H."/>
            <person name="Jing Y."/>
            <person name="Jocker A."/>
            <person name="Kenton S.M."/>
            <person name="Kim D.J."/>
            <person name="Klee K."/>
            <person name="Lai H."/>
            <person name="Lang C."/>
            <person name="Lin S."/>
            <person name="Macmil S.L."/>
            <person name="Magdelenat G."/>
            <person name="Matthews L."/>
            <person name="McCorrison J."/>
            <person name="Monaghan E.L."/>
            <person name="Mun J.H."/>
            <person name="Najar F.Z."/>
            <person name="Nicholson C."/>
            <person name="Noirot C."/>
            <person name="O'Bleness M."/>
            <person name="Paule C.R."/>
            <person name="Poulain J."/>
            <person name="Prion F."/>
            <person name="Qin B."/>
            <person name="Qu C."/>
            <person name="Retzel E.F."/>
            <person name="Riddle C."/>
            <person name="Sallet E."/>
            <person name="Samain S."/>
            <person name="Samson N."/>
            <person name="Sanders I."/>
            <person name="Saurat O."/>
            <person name="Scarpelli C."/>
            <person name="Schiex T."/>
            <person name="Segurens B."/>
            <person name="Severin A.J."/>
            <person name="Sherrier D.J."/>
            <person name="Shi R."/>
            <person name="Sims S."/>
            <person name="Singer S.R."/>
            <person name="Sinharoy S."/>
            <person name="Sterck L."/>
            <person name="Viollet A."/>
            <person name="Wang B.B."/>
            <person name="Wang K."/>
            <person name="Wang M."/>
            <person name="Wang X."/>
            <person name="Warfsmann J."/>
            <person name="Weissenbach J."/>
            <person name="White D.D."/>
            <person name="White J.D."/>
            <person name="Wiley G.B."/>
            <person name="Wincker P."/>
            <person name="Xing Y."/>
            <person name="Yang L."/>
            <person name="Yao Z."/>
            <person name="Ying F."/>
            <person name="Zhai J."/>
            <person name="Zhou L."/>
            <person name="Zuber A."/>
            <person name="Denarie J."/>
            <person name="Dixon R.A."/>
            <person name="May G.D."/>
            <person name="Schwartz D.C."/>
            <person name="Rogers J."/>
            <person name="Quetier F."/>
            <person name="Town C.D."/>
            <person name="Roe B.A."/>
        </authorList>
    </citation>
    <scope>NUCLEOTIDE SEQUENCE [LARGE SCALE GENOMIC DNA]</scope>
    <source>
        <strain evidence="1">A17</strain>
        <strain evidence="2 3">cv. Jemalong A17</strain>
    </source>
</reference>
<dbReference type="Proteomes" id="UP000002051">
    <property type="component" value="Chromosome 3"/>
</dbReference>
<sequence length="78" mass="9047">MPCRNNELYGSDYQMQYKINQLNSTGLVKAPELRQKMLNTLQIESFTYSEKTSIIWLQGQSKEAKGKDLVGFNQEIKE</sequence>
<evidence type="ECO:0000313" key="1">
    <source>
        <dbReference type="EMBL" id="KEH35965.1"/>
    </source>
</evidence>
<reference evidence="1 3" key="2">
    <citation type="journal article" date="2014" name="BMC Genomics">
        <title>An improved genome release (version Mt4.0) for the model legume Medicago truncatula.</title>
        <authorList>
            <person name="Tang H."/>
            <person name="Krishnakumar V."/>
            <person name="Bidwell S."/>
            <person name="Rosen B."/>
            <person name="Chan A."/>
            <person name="Zhou S."/>
            <person name="Gentzbittel L."/>
            <person name="Childs K.L."/>
            <person name="Yandell M."/>
            <person name="Gundlach H."/>
            <person name="Mayer K.F."/>
            <person name="Schwartz D.C."/>
            <person name="Town C.D."/>
        </authorList>
    </citation>
    <scope>GENOME REANNOTATION</scope>
    <source>
        <strain evidence="1">A17</strain>
        <strain evidence="2 3">cv. Jemalong A17</strain>
    </source>
</reference>
<reference evidence="2" key="3">
    <citation type="submission" date="2015-04" db="UniProtKB">
        <authorList>
            <consortium name="EnsemblPlants"/>
        </authorList>
    </citation>
    <scope>IDENTIFICATION</scope>
    <source>
        <strain evidence="2">cv. Jemalong A17</strain>
    </source>
</reference>
<proteinExistence type="predicted"/>
<dbReference type="EMBL" id="CM001219">
    <property type="protein sequence ID" value="KEH35965.1"/>
    <property type="molecule type" value="Genomic_DNA"/>
</dbReference>
<name>A0A072VCT2_MEDTR</name>